<keyword evidence="1" id="KW-1133">Transmembrane helix</keyword>
<proteinExistence type="predicted"/>
<feature type="transmembrane region" description="Helical" evidence="1">
    <location>
        <begin position="12"/>
        <end position="34"/>
    </location>
</feature>
<keyword evidence="1" id="KW-0472">Membrane</keyword>
<sequence length="117" mass="12643">MGWLASRFDVTRLYRLGLLLASVTTVVFGLLVYVERPEAFLGWSLTMRCHRSRRHGCCADLGDGPFIINQFPQRMNSAVSLVEGMFGGGLCLGPALGGVLYSAGGYGVPFLRAQAPC</sequence>
<accession>A0A6A4V9H7</accession>
<dbReference type="EMBL" id="VIIS01002160">
    <property type="protein sequence ID" value="KAF0287840.1"/>
    <property type="molecule type" value="Genomic_DNA"/>
</dbReference>
<evidence type="ECO:0000256" key="1">
    <source>
        <dbReference type="SAM" id="Phobius"/>
    </source>
</evidence>
<evidence type="ECO:0008006" key="4">
    <source>
        <dbReference type="Google" id="ProtNLM"/>
    </source>
</evidence>
<dbReference type="InterPro" id="IPR036259">
    <property type="entry name" value="MFS_trans_sf"/>
</dbReference>
<organism evidence="2 3">
    <name type="scientific">Amphibalanus amphitrite</name>
    <name type="common">Striped barnacle</name>
    <name type="synonym">Balanus amphitrite</name>
    <dbReference type="NCBI Taxonomy" id="1232801"/>
    <lineage>
        <taxon>Eukaryota</taxon>
        <taxon>Metazoa</taxon>
        <taxon>Ecdysozoa</taxon>
        <taxon>Arthropoda</taxon>
        <taxon>Crustacea</taxon>
        <taxon>Multicrustacea</taxon>
        <taxon>Cirripedia</taxon>
        <taxon>Thoracica</taxon>
        <taxon>Thoracicalcarea</taxon>
        <taxon>Balanomorpha</taxon>
        <taxon>Balanoidea</taxon>
        <taxon>Balanidae</taxon>
        <taxon>Amphibalaninae</taxon>
        <taxon>Amphibalanus</taxon>
    </lineage>
</organism>
<dbReference type="Proteomes" id="UP000440578">
    <property type="component" value="Unassembled WGS sequence"/>
</dbReference>
<keyword evidence="1" id="KW-0812">Transmembrane</keyword>
<evidence type="ECO:0000313" key="3">
    <source>
        <dbReference type="Proteomes" id="UP000440578"/>
    </source>
</evidence>
<name>A0A6A4V9H7_AMPAM</name>
<dbReference type="SUPFAM" id="SSF103473">
    <property type="entry name" value="MFS general substrate transporter"/>
    <property type="match status" value="1"/>
</dbReference>
<gene>
    <name evidence="2" type="ORF">FJT64_013766</name>
</gene>
<protein>
    <recommendedName>
        <fullName evidence="4">Synaptic vesicular amine transporter</fullName>
    </recommendedName>
</protein>
<reference evidence="2 3" key="1">
    <citation type="submission" date="2019-07" db="EMBL/GenBank/DDBJ databases">
        <title>Draft genome assembly of a fouling barnacle, Amphibalanus amphitrite (Darwin, 1854): The first reference genome for Thecostraca.</title>
        <authorList>
            <person name="Kim W."/>
        </authorList>
    </citation>
    <scope>NUCLEOTIDE SEQUENCE [LARGE SCALE GENOMIC DNA]</scope>
    <source>
        <strain evidence="2">SNU_AA5</strain>
        <tissue evidence="2">Soma without cirri and trophi</tissue>
    </source>
</reference>
<keyword evidence="3" id="KW-1185">Reference proteome</keyword>
<comment type="caution">
    <text evidence="2">The sequence shown here is derived from an EMBL/GenBank/DDBJ whole genome shotgun (WGS) entry which is preliminary data.</text>
</comment>
<dbReference type="OrthoDB" id="446368at2759"/>
<dbReference type="AlphaFoldDB" id="A0A6A4V9H7"/>
<evidence type="ECO:0000313" key="2">
    <source>
        <dbReference type="EMBL" id="KAF0287840.1"/>
    </source>
</evidence>